<name>A0A815W9V4_9BILA</name>
<proteinExistence type="inferred from homology"/>
<dbReference type="GO" id="GO:0035658">
    <property type="term" value="C:Mon1-Ccz1 complex"/>
    <property type="evidence" value="ECO:0007669"/>
    <property type="project" value="InterPro"/>
</dbReference>
<dbReference type="InterPro" id="IPR013176">
    <property type="entry name" value="Ccz1"/>
</dbReference>
<feature type="non-terminal residue" evidence="4">
    <location>
        <position position="137"/>
    </location>
</feature>
<evidence type="ECO:0000313" key="5">
    <source>
        <dbReference type="EMBL" id="CAF1669149.1"/>
    </source>
</evidence>
<protein>
    <recommendedName>
        <fullName evidence="2">CCZ1/INTU/HSP4 first Longin domain-containing protein</fullName>
    </recommendedName>
</protein>
<comment type="similarity">
    <text evidence="1">Belongs to the CCZ1 family.</text>
</comment>
<evidence type="ECO:0000256" key="1">
    <source>
        <dbReference type="ARBA" id="ARBA00005352"/>
    </source>
</evidence>
<dbReference type="GO" id="GO:0016192">
    <property type="term" value="P:vesicle-mediated transport"/>
    <property type="evidence" value="ECO:0007669"/>
    <property type="project" value="InterPro"/>
</dbReference>
<dbReference type="EMBL" id="CAJNOH010012920">
    <property type="protein sequence ID" value="CAF1540523.1"/>
    <property type="molecule type" value="Genomic_DNA"/>
</dbReference>
<dbReference type="EMBL" id="CAJNOL010014803">
    <property type="protein sequence ID" value="CAF1669324.1"/>
    <property type="molecule type" value="Genomic_DNA"/>
</dbReference>
<dbReference type="EMBL" id="CAJNOL010014770">
    <property type="protein sequence ID" value="CAF1669149.1"/>
    <property type="molecule type" value="Genomic_DNA"/>
</dbReference>
<dbReference type="PANTHER" id="PTHR13056">
    <property type="entry name" value="VACUOLAR FUSION PROTEIN CCZ1 HOMOLOG-RELATED"/>
    <property type="match status" value="1"/>
</dbReference>
<evidence type="ECO:0000313" key="4">
    <source>
        <dbReference type="EMBL" id="CAF1540523.1"/>
    </source>
</evidence>
<dbReference type="Pfam" id="PF19031">
    <property type="entry name" value="Intu_longin_1"/>
    <property type="match status" value="1"/>
</dbReference>
<dbReference type="PANTHER" id="PTHR13056:SF0">
    <property type="entry name" value="VACUOLAR FUSION PROTEIN CCZ1 HOMOLOG-RELATED"/>
    <property type="match status" value="1"/>
</dbReference>
<feature type="domain" description="CCZ1/INTU/HSP4 first Longin" evidence="2">
    <location>
        <begin position="1"/>
        <end position="113"/>
    </location>
</feature>
<dbReference type="Proteomes" id="UP000663870">
    <property type="component" value="Unassembled WGS sequence"/>
</dbReference>
<dbReference type="EMBL" id="CAJNOH010012891">
    <property type="protein sequence ID" value="CAF1540096.1"/>
    <property type="molecule type" value="Genomic_DNA"/>
</dbReference>
<evidence type="ECO:0000313" key="7">
    <source>
        <dbReference type="Proteomes" id="UP000663854"/>
    </source>
</evidence>
<evidence type="ECO:0000313" key="8">
    <source>
        <dbReference type="Proteomes" id="UP000663870"/>
    </source>
</evidence>
<evidence type="ECO:0000313" key="6">
    <source>
        <dbReference type="EMBL" id="CAF1669324.1"/>
    </source>
</evidence>
<sequence length="137" mass="16259">KEGQEDRKILYYYPSDTNLNRQIRTIGYCEGLVKFTETFGFDDPCDSVHFQKTRLLFHKVENDICIAMTLHVPVVERKKDDKFITEYYDENINDRIMLPILKVSYRYFVLQHGTMSTVIQQGGIEELRNVLKQHFDT</sequence>
<dbReference type="AlphaFoldDB" id="A0A815W9V4"/>
<organism evidence="4 7">
    <name type="scientific">Rotaria sordida</name>
    <dbReference type="NCBI Taxonomy" id="392033"/>
    <lineage>
        <taxon>Eukaryota</taxon>
        <taxon>Metazoa</taxon>
        <taxon>Spiralia</taxon>
        <taxon>Gnathifera</taxon>
        <taxon>Rotifera</taxon>
        <taxon>Eurotatoria</taxon>
        <taxon>Bdelloidea</taxon>
        <taxon>Philodinida</taxon>
        <taxon>Philodinidae</taxon>
        <taxon>Rotaria</taxon>
    </lineage>
</organism>
<feature type="non-terminal residue" evidence="4">
    <location>
        <position position="1"/>
    </location>
</feature>
<dbReference type="Proteomes" id="UP000663854">
    <property type="component" value="Unassembled WGS sequence"/>
</dbReference>
<keyword evidence="8" id="KW-1185">Reference proteome</keyword>
<gene>
    <name evidence="5" type="ORF">JXQ802_LOCUS57293</name>
    <name evidence="6" type="ORF">JXQ802_LOCUS57320</name>
    <name evidence="3" type="ORF">PYM288_LOCUS40703</name>
    <name evidence="4" type="ORF">PYM288_LOCUS40727</name>
</gene>
<comment type="caution">
    <text evidence="4">The sequence shown here is derived from an EMBL/GenBank/DDBJ whole genome shotgun (WGS) entry which is preliminary data.</text>
</comment>
<evidence type="ECO:0000313" key="3">
    <source>
        <dbReference type="EMBL" id="CAF1540096.1"/>
    </source>
</evidence>
<accession>A0A815W9V4</accession>
<evidence type="ECO:0000259" key="2">
    <source>
        <dbReference type="Pfam" id="PF19031"/>
    </source>
</evidence>
<reference evidence="4" key="1">
    <citation type="submission" date="2021-02" db="EMBL/GenBank/DDBJ databases">
        <authorList>
            <person name="Nowell W R."/>
        </authorList>
    </citation>
    <scope>NUCLEOTIDE SEQUENCE</scope>
</reference>
<dbReference type="InterPro" id="IPR043987">
    <property type="entry name" value="CCZ1/INTU/HSP4_longin_1"/>
</dbReference>